<dbReference type="Proteomes" id="UP000831701">
    <property type="component" value="Chromosome 19"/>
</dbReference>
<keyword evidence="2" id="KW-1185">Reference proteome</keyword>
<reference evidence="1" key="1">
    <citation type="submission" date="2022-04" db="EMBL/GenBank/DDBJ databases">
        <title>Jade perch genome.</title>
        <authorList>
            <person name="Chao B."/>
        </authorList>
    </citation>
    <scope>NUCLEOTIDE SEQUENCE</scope>
    <source>
        <strain evidence="1">CB-2022</strain>
    </source>
</reference>
<dbReference type="EMBL" id="CM041549">
    <property type="protein sequence ID" value="KAI3356738.1"/>
    <property type="molecule type" value="Genomic_DNA"/>
</dbReference>
<protein>
    <submittedName>
        <fullName evidence="1">Uncharacterized protein</fullName>
    </submittedName>
</protein>
<sequence length="385" mass="42612">MLGLLRGKALTWAEARFAGRTFEDLTFSAFLEEFRQVFAAPAVPFCASSRLFAIIHGRRSVAEYTLEFRTLAADVVWTEDSLCTAYYNGLCEYLKDELAYREEPAGPEALIKLTRTVPVPPRILRSSMELSPNPTGPAPESPSVPAPEEPMQVGGAHLSSEERGRWLQAAAICFQLQQLPLQALIDSGAEENFIDERIKRAFPLNLWRGLAVDGRKLAQVTHRTVPVTHVLSGNHVETIQLLVIYAPNTPLIMGYPWLAKQNPHIDWALGKVLNWSLYCHEHCLQSALSPTGGAPVPTNPPAEPVDVTGVPAVYHDLKEVFSKDKPLFLPPHHPYDCAIDLLPDAPLPSSRLYNLSRPEQEAMEKYIKDSLAAGIIRPSKSPVVS</sequence>
<gene>
    <name evidence="1" type="ORF">L3Q82_003419</name>
</gene>
<evidence type="ECO:0000313" key="2">
    <source>
        <dbReference type="Proteomes" id="UP000831701"/>
    </source>
</evidence>
<organism evidence="1 2">
    <name type="scientific">Scortum barcoo</name>
    <name type="common">barcoo grunter</name>
    <dbReference type="NCBI Taxonomy" id="214431"/>
    <lineage>
        <taxon>Eukaryota</taxon>
        <taxon>Metazoa</taxon>
        <taxon>Chordata</taxon>
        <taxon>Craniata</taxon>
        <taxon>Vertebrata</taxon>
        <taxon>Euteleostomi</taxon>
        <taxon>Actinopterygii</taxon>
        <taxon>Neopterygii</taxon>
        <taxon>Teleostei</taxon>
        <taxon>Neoteleostei</taxon>
        <taxon>Acanthomorphata</taxon>
        <taxon>Eupercaria</taxon>
        <taxon>Centrarchiformes</taxon>
        <taxon>Terapontoidei</taxon>
        <taxon>Terapontidae</taxon>
        <taxon>Scortum</taxon>
    </lineage>
</organism>
<accession>A0ACB8VQF7</accession>
<comment type="caution">
    <text evidence="1">The sequence shown here is derived from an EMBL/GenBank/DDBJ whole genome shotgun (WGS) entry which is preliminary data.</text>
</comment>
<name>A0ACB8VQF7_9TELE</name>
<proteinExistence type="predicted"/>
<evidence type="ECO:0000313" key="1">
    <source>
        <dbReference type="EMBL" id="KAI3356738.1"/>
    </source>
</evidence>